<feature type="transmembrane region" description="Helical" evidence="2">
    <location>
        <begin position="67"/>
        <end position="91"/>
    </location>
</feature>
<feature type="compositionally biased region" description="Polar residues" evidence="1">
    <location>
        <begin position="21"/>
        <end position="30"/>
    </location>
</feature>
<gene>
    <name evidence="3" type="ORF">CMUS01_11367</name>
</gene>
<keyword evidence="2" id="KW-1133">Transmembrane helix</keyword>
<comment type="caution">
    <text evidence="3">The sequence shown here is derived from an EMBL/GenBank/DDBJ whole genome shotgun (WGS) entry which is preliminary data.</text>
</comment>
<sequence>MAWFSTKIAHYGYSRVSLNTTSPRTSTAMSGEQKASAMSDKSKLPEHAEGLRSPASESTTRRERHHLVPFLAAATTLTTFSCIGILASTVLSNAPPHCGSSVQEAHDLGCVFDIVSNSWTPRECYFEDLALDFLALPDTVWYADEDHNNTVPLSELEKGEMPLVYPSFGHHDRHCLYTWRKLQHAASSKLMIDAESASGKHVKHCTDYLVGRYPDVKPTLSHRSFSSCVNL</sequence>
<dbReference type="OrthoDB" id="3501153at2759"/>
<feature type="compositionally biased region" description="Basic and acidic residues" evidence="1">
    <location>
        <begin position="40"/>
        <end position="50"/>
    </location>
</feature>
<keyword evidence="2" id="KW-0812">Transmembrane</keyword>
<keyword evidence="4" id="KW-1185">Reference proteome</keyword>
<feature type="region of interest" description="Disordered" evidence="1">
    <location>
        <begin position="21"/>
        <end position="62"/>
    </location>
</feature>
<proteinExistence type="predicted"/>
<reference evidence="3" key="1">
    <citation type="journal article" date="2020" name="Phytopathology">
        <title>Genome Sequence Resources of Colletotrichum truncatum, C. plurivorum, C. musicola, and C. sojae: Four Species Pathogenic to Soybean (Glycine max).</title>
        <authorList>
            <person name="Rogerio F."/>
            <person name="Boufleur T.R."/>
            <person name="Ciampi-Guillardi M."/>
            <person name="Sukno S.A."/>
            <person name="Thon M.R."/>
            <person name="Massola Junior N.S."/>
            <person name="Baroncelli R."/>
        </authorList>
    </citation>
    <scope>NUCLEOTIDE SEQUENCE</scope>
    <source>
        <strain evidence="3">LFN0074</strain>
    </source>
</reference>
<accession>A0A8H6JYB0</accession>
<dbReference type="PANTHER" id="PTHR35896:SF3">
    <property type="entry name" value="MAJOR FACILITATOR SUPERFAMILY TRANSPORTER"/>
    <property type="match status" value="1"/>
</dbReference>
<evidence type="ECO:0000256" key="1">
    <source>
        <dbReference type="SAM" id="MobiDB-lite"/>
    </source>
</evidence>
<name>A0A8H6JYB0_9PEZI</name>
<organism evidence="3 4">
    <name type="scientific">Colletotrichum musicola</name>
    <dbReference type="NCBI Taxonomy" id="2175873"/>
    <lineage>
        <taxon>Eukaryota</taxon>
        <taxon>Fungi</taxon>
        <taxon>Dikarya</taxon>
        <taxon>Ascomycota</taxon>
        <taxon>Pezizomycotina</taxon>
        <taxon>Sordariomycetes</taxon>
        <taxon>Hypocreomycetidae</taxon>
        <taxon>Glomerellales</taxon>
        <taxon>Glomerellaceae</taxon>
        <taxon>Colletotrichum</taxon>
        <taxon>Colletotrichum orchidearum species complex</taxon>
    </lineage>
</organism>
<dbReference type="InterPro" id="IPR053008">
    <property type="entry name" value="Phomopsin_biosynth_assoc"/>
</dbReference>
<dbReference type="Proteomes" id="UP000639643">
    <property type="component" value="Unassembled WGS sequence"/>
</dbReference>
<evidence type="ECO:0000313" key="4">
    <source>
        <dbReference type="Proteomes" id="UP000639643"/>
    </source>
</evidence>
<protein>
    <submittedName>
        <fullName evidence="3">Uncharacterized protein</fullName>
    </submittedName>
</protein>
<keyword evidence="2" id="KW-0472">Membrane</keyword>
<dbReference type="AlphaFoldDB" id="A0A8H6JYB0"/>
<evidence type="ECO:0000313" key="3">
    <source>
        <dbReference type="EMBL" id="KAF6821709.1"/>
    </source>
</evidence>
<dbReference type="EMBL" id="WIGM01000573">
    <property type="protein sequence ID" value="KAF6821709.1"/>
    <property type="molecule type" value="Genomic_DNA"/>
</dbReference>
<evidence type="ECO:0000256" key="2">
    <source>
        <dbReference type="SAM" id="Phobius"/>
    </source>
</evidence>
<dbReference type="PANTHER" id="PTHR35896">
    <property type="entry name" value="IG-LIKE DOMAIN-CONTAINING PROTEIN"/>
    <property type="match status" value="1"/>
</dbReference>